<name>A0A495RYU9_9FLAO</name>
<dbReference type="RefSeq" id="WP_121365954.1">
    <property type="nucleotide sequence ID" value="NZ_RBXA01000003.1"/>
</dbReference>
<keyword evidence="3" id="KW-1185">Reference proteome</keyword>
<dbReference type="AlphaFoldDB" id="A0A495RYU9"/>
<proteinExistence type="predicted"/>
<evidence type="ECO:0000256" key="1">
    <source>
        <dbReference type="SAM" id="SignalP"/>
    </source>
</evidence>
<protein>
    <submittedName>
        <fullName evidence="2">Uncharacterized protein DUF4294</fullName>
    </submittedName>
</protein>
<evidence type="ECO:0000313" key="3">
    <source>
        <dbReference type="Proteomes" id="UP000280091"/>
    </source>
</evidence>
<feature type="signal peptide" evidence="1">
    <location>
        <begin position="1"/>
        <end position="19"/>
    </location>
</feature>
<comment type="caution">
    <text evidence="2">The sequence shown here is derived from an EMBL/GenBank/DDBJ whole genome shotgun (WGS) entry which is preliminary data.</text>
</comment>
<reference evidence="2 3" key="1">
    <citation type="submission" date="2018-10" db="EMBL/GenBank/DDBJ databases">
        <title>Genomic Encyclopedia of Archaeal and Bacterial Type Strains, Phase II (KMG-II): from individual species to whole genera.</title>
        <authorList>
            <person name="Goeker M."/>
        </authorList>
    </citation>
    <scope>NUCLEOTIDE SEQUENCE [LARGE SCALE GENOMIC DNA]</scope>
    <source>
        <strain evidence="2 3">DSM 15094</strain>
    </source>
</reference>
<dbReference type="EMBL" id="RBXA01000003">
    <property type="protein sequence ID" value="RKS92737.1"/>
    <property type="molecule type" value="Genomic_DNA"/>
</dbReference>
<gene>
    <name evidence="2" type="ORF">BC952_2654</name>
</gene>
<accession>A0A495RYU9</accession>
<keyword evidence="1" id="KW-0732">Signal</keyword>
<dbReference type="OrthoDB" id="1491885at2"/>
<dbReference type="InterPro" id="IPR025636">
    <property type="entry name" value="DUF4294"/>
</dbReference>
<feature type="chain" id="PRO_5019712947" evidence="1">
    <location>
        <begin position="20"/>
        <end position="225"/>
    </location>
</feature>
<dbReference type="Proteomes" id="UP000280091">
    <property type="component" value="Unassembled WGS sequence"/>
</dbReference>
<organism evidence="2 3">
    <name type="scientific">Flavobacterium limicola</name>
    <dbReference type="NCBI Taxonomy" id="180441"/>
    <lineage>
        <taxon>Bacteria</taxon>
        <taxon>Pseudomonadati</taxon>
        <taxon>Bacteroidota</taxon>
        <taxon>Flavobacteriia</taxon>
        <taxon>Flavobacteriales</taxon>
        <taxon>Flavobacteriaceae</taxon>
        <taxon>Flavobacterium</taxon>
    </lineage>
</organism>
<dbReference type="Pfam" id="PF14127">
    <property type="entry name" value="DUF4294"/>
    <property type="match status" value="1"/>
</dbReference>
<evidence type="ECO:0000313" key="2">
    <source>
        <dbReference type="EMBL" id="RKS92737.1"/>
    </source>
</evidence>
<sequence>MKLIKFFLFFIFTTMFVNAQVIPQDTTKMGYELEDDESILNDTIQLPEVLIYKGKTDPEAKKQFLLLQSRVYKTYPYAKLASERLTILNKGMANLKTNKEKKRYFKIVESYLSDEFEAKLKKLSRKQGQILVKLIHRQTGTTTYELVKSLKSGWKAFWSNTAASMFDINLKTKYAPFDVNEDYLIETILVRAFDSGRLQNQNPAKPVDYDNLTDSWESRAEKLKK</sequence>